<gene>
    <name evidence="3" type="ORF">ACFSUF_17995</name>
</gene>
<evidence type="ECO:0000256" key="1">
    <source>
        <dbReference type="PIRNR" id="PIRNR037226"/>
    </source>
</evidence>
<evidence type="ECO:0000313" key="3">
    <source>
        <dbReference type="EMBL" id="MFD2614306.1"/>
    </source>
</evidence>
<proteinExistence type="inferred from homology"/>
<dbReference type="Gene3D" id="3.40.630.10">
    <property type="entry name" value="Zn peptidases"/>
    <property type="match status" value="1"/>
</dbReference>
<evidence type="ECO:0000313" key="4">
    <source>
        <dbReference type="Proteomes" id="UP001597541"/>
    </source>
</evidence>
<dbReference type="NCBIfam" id="TIGR01891">
    <property type="entry name" value="amidohydrolases"/>
    <property type="match status" value="1"/>
</dbReference>
<dbReference type="SUPFAM" id="SSF53187">
    <property type="entry name" value="Zn-dependent exopeptidases"/>
    <property type="match status" value="1"/>
</dbReference>
<evidence type="ECO:0000259" key="2">
    <source>
        <dbReference type="Pfam" id="PF07687"/>
    </source>
</evidence>
<dbReference type="PIRSF" id="PIRSF037226">
    <property type="entry name" value="Amidohydrolase_ACY1L2_prd"/>
    <property type="match status" value="1"/>
</dbReference>
<reference evidence="4" key="1">
    <citation type="journal article" date="2019" name="Int. J. Syst. Evol. Microbiol.">
        <title>The Global Catalogue of Microorganisms (GCM) 10K type strain sequencing project: providing services to taxonomists for standard genome sequencing and annotation.</title>
        <authorList>
            <consortium name="The Broad Institute Genomics Platform"/>
            <consortium name="The Broad Institute Genome Sequencing Center for Infectious Disease"/>
            <person name="Wu L."/>
            <person name="Ma J."/>
        </authorList>
    </citation>
    <scope>NUCLEOTIDE SEQUENCE [LARGE SCALE GENOMIC DNA]</scope>
    <source>
        <strain evidence="4">KCTC 3950</strain>
    </source>
</reference>
<dbReference type="InterPro" id="IPR011650">
    <property type="entry name" value="Peptidase_M20_dimer"/>
</dbReference>
<feature type="domain" description="Peptidase M20 dimerisation" evidence="2">
    <location>
        <begin position="172"/>
        <end position="255"/>
    </location>
</feature>
<dbReference type="Pfam" id="PF07687">
    <property type="entry name" value="M20_dimer"/>
    <property type="match status" value="1"/>
</dbReference>
<dbReference type="InterPro" id="IPR036264">
    <property type="entry name" value="Bact_exopeptidase_dim_dom"/>
</dbReference>
<dbReference type="RefSeq" id="WP_377605296.1">
    <property type="nucleotide sequence ID" value="NZ_JBHUME010000011.1"/>
</dbReference>
<dbReference type="InterPro" id="IPR002933">
    <property type="entry name" value="Peptidase_M20"/>
</dbReference>
<accession>A0ABW5PFW0</accession>
<dbReference type="CDD" id="cd03887">
    <property type="entry name" value="M20_Acy1L2"/>
    <property type="match status" value="1"/>
</dbReference>
<dbReference type="PANTHER" id="PTHR30575">
    <property type="entry name" value="PEPTIDASE M20"/>
    <property type="match status" value="1"/>
</dbReference>
<dbReference type="Proteomes" id="UP001597541">
    <property type="component" value="Unassembled WGS sequence"/>
</dbReference>
<keyword evidence="4" id="KW-1185">Reference proteome</keyword>
<sequence>MKERISAFIESHRDEWISVSKQIWNNPELGNQEFEAMKLLTGLLEQYGFNVERKVAGLATAFRAEFDSGVPGPTIAYLAEYDALAGLGHACGHNIIGVMSSTAAIALKETGAVQAGKVVVFGTPAEETNGAKVPMAEQGFFDGVDAAMMAHPYKAYERSGSSMAIEALQFSYHGKSAHAAANPQDGINALDSVLQLFSSVNALRQHVTPDVRIHGIISHGGIAPNVVPDFAQAQFYVRAAEKATVRLVADKVRRAGEAAAAAMGCTLEISNYELSYDNMITNQTLSGLFTDNIIAMGVDPSEIQSGLDHGSLDLGNVSHIVPAVHPYVRVPDCPYDLHTHEFREAVGGDRGMSALLFGAAALARTGSDLFADPALLQAVQQEFVRHKAASSTTST</sequence>
<dbReference type="InterPro" id="IPR017439">
    <property type="entry name" value="Amidohydrolase"/>
</dbReference>
<dbReference type="SUPFAM" id="SSF55031">
    <property type="entry name" value="Bacterial exopeptidase dimerisation domain"/>
    <property type="match status" value="1"/>
</dbReference>
<protein>
    <recommendedName>
        <fullName evidence="1">Peptidase M20 domain-containing protein 2</fullName>
    </recommendedName>
</protein>
<dbReference type="InterPro" id="IPR052030">
    <property type="entry name" value="Peptidase_M20/M20A_hydrolases"/>
</dbReference>
<organism evidence="3 4">
    <name type="scientific">Paenibacillus gansuensis</name>
    <dbReference type="NCBI Taxonomy" id="306542"/>
    <lineage>
        <taxon>Bacteria</taxon>
        <taxon>Bacillati</taxon>
        <taxon>Bacillota</taxon>
        <taxon>Bacilli</taxon>
        <taxon>Bacillales</taxon>
        <taxon>Paenibacillaceae</taxon>
        <taxon>Paenibacillus</taxon>
    </lineage>
</organism>
<dbReference type="InterPro" id="IPR017144">
    <property type="entry name" value="Xaa-Arg_dipeptidase"/>
</dbReference>
<dbReference type="Gene3D" id="3.30.70.360">
    <property type="match status" value="1"/>
</dbReference>
<name>A0ABW5PFW0_9BACL</name>
<dbReference type="Pfam" id="PF01546">
    <property type="entry name" value="Peptidase_M20"/>
    <property type="match status" value="1"/>
</dbReference>
<dbReference type="PANTHER" id="PTHR30575:SF0">
    <property type="entry name" value="XAA-ARG DIPEPTIDASE"/>
    <property type="match status" value="1"/>
</dbReference>
<comment type="similarity">
    <text evidence="1">Belongs to the peptidase M20A family.</text>
</comment>
<dbReference type="EMBL" id="JBHUME010000011">
    <property type="protein sequence ID" value="MFD2614306.1"/>
    <property type="molecule type" value="Genomic_DNA"/>
</dbReference>
<comment type="caution">
    <text evidence="3">The sequence shown here is derived from an EMBL/GenBank/DDBJ whole genome shotgun (WGS) entry which is preliminary data.</text>
</comment>